<sequence length="286" mass="31939">MANNFKENTMQFRYLSAILLCLMISTTLLQAQDETVEEPGWTPAFSMKFRSINGVTMSPDGSTIAYVVRKPVMVGEKSEYLSHIWIANVDGKMNFQYTQGEKSAISPAFSPDGQYLTFLSARGKEKAKTQVWSMRVMGGEAIQITSTKAGVASYKWSPDGTRIAFTMRDPETAEEEKAKKEKRHVVLVNQQYKYSHLYVISFLEDEEGERKTQRLTSGNVHISAFDWSADGKTIAFAHQPDPRINTSGLARDIASVPADSGAVTQLVTWEGADNNPRYSPDGRWIA</sequence>
<comment type="similarity">
    <text evidence="1">Belongs to the TolB family.</text>
</comment>
<feature type="domain" description="Acylamino-acid-releasing enzyme N-terminal" evidence="3">
    <location>
        <begin position="65"/>
        <end position="123"/>
    </location>
</feature>
<organism evidence="4">
    <name type="scientific">marine metagenome</name>
    <dbReference type="NCBI Taxonomy" id="408172"/>
    <lineage>
        <taxon>unclassified sequences</taxon>
        <taxon>metagenomes</taxon>
        <taxon>ecological metagenomes</taxon>
    </lineage>
</organism>
<gene>
    <name evidence="4" type="ORF">METZ01_LOCUS149976</name>
</gene>
<feature type="non-terminal residue" evidence="4">
    <location>
        <position position="286"/>
    </location>
</feature>
<dbReference type="EMBL" id="UINC01024111">
    <property type="protein sequence ID" value="SVA97122.1"/>
    <property type="molecule type" value="Genomic_DNA"/>
</dbReference>
<evidence type="ECO:0000256" key="2">
    <source>
        <dbReference type="ARBA" id="ARBA00010040"/>
    </source>
</evidence>
<dbReference type="PANTHER" id="PTHR36842:SF1">
    <property type="entry name" value="PROTEIN TOLB"/>
    <property type="match status" value="1"/>
</dbReference>
<reference evidence="4" key="1">
    <citation type="submission" date="2018-05" db="EMBL/GenBank/DDBJ databases">
        <authorList>
            <person name="Lanie J.A."/>
            <person name="Ng W.-L."/>
            <person name="Kazmierczak K.M."/>
            <person name="Andrzejewski T.M."/>
            <person name="Davidsen T.M."/>
            <person name="Wayne K.J."/>
            <person name="Tettelin H."/>
            <person name="Glass J.I."/>
            <person name="Rusch D."/>
            <person name="Podicherti R."/>
            <person name="Tsui H.-C.T."/>
            <person name="Winkler M.E."/>
        </authorList>
    </citation>
    <scope>NUCLEOTIDE SEQUENCE</scope>
</reference>
<dbReference type="SUPFAM" id="SSF69304">
    <property type="entry name" value="Tricorn protease N-terminal domain"/>
    <property type="match status" value="1"/>
</dbReference>
<dbReference type="Gene3D" id="2.120.10.30">
    <property type="entry name" value="TolB, C-terminal domain"/>
    <property type="match status" value="1"/>
</dbReference>
<dbReference type="Pfam" id="PF07676">
    <property type="entry name" value="PD40"/>
    <property type="match status" value="3"/>
</dbReference>
<protein>
    <recommendedName>
        <fullName evidence="3">Acylamino-acid-releasing enzyme N-terminal domain-containing protein</fullName>
    </recommendedName>
</protein>
<dbReference type="Gene3D" id="2.120.10.60">
    <property type="entry name" value="Tricorn protease N-terminal domain"/>
    <property type="match status" value="1"/>
</dbReference>
<comment type="similarity">
    <text evidence="2">Belongs to the peptidase S9C family.</text>
</comment>
<dbReference type="AlphaFoldDB" id="A0A382A7P4"/>
<dbReference type="InterPro" id="IPR045550">
    <property type="entry name" value="AARE_N"/>
</dbReference>
<proteinExistence type="inferred from homology"/>
<name>A0A382A7P4_9ZZZZ</name>
<evidence type="ECO:0000256" key="1">
    <source>
        <dbReference type="ARBA" id="ARBA00009820"/>
    </source>
</evidence>
<accession>A0A382A7P4</accession>
<evidence type="ECO:0000313" key="4">
    <source>
        <dbReference type="EMBL" id="SVA97122.1"/>
    </source>
</evidence>
<evidence type="ECO:0000259" key="3">
    <source>
        <dbReference type="Pfam" id="PF19283"/>
    </source>
</evidence>
<dbReference type="InterPro" id="IPR011042">
    <property type="entry name" value="6-blade_b-propeller_TolB-like"/>
</dbReference>
<dbReference type="Pfam" id="PF19283">
    <property type="entry name" value="APEH_N"/>
    <property type="match status" value="1"/>
</dbReference>
<dbReference type="PANTHER" id="PTHR36842">
    <property type="entry name" value="PROTEIN TOLB HOMOLOG"/>
    <property type="match status" value="1"/>
</dbReference>
<dbReference type="InterPro" id="IPR011659">
    <property type="entry name" value="WD40"/>
</dbReference>